<dbReference type="Gene3D" id="3.40.30.10">
    <property type="entry name" value="Glutaredoxin"/>
    <property type="match status" value="1"/>
</dbReference>
<dbReference type="SUPFAM" id="SSF52833">
    <property type="entry name" value="Thioredoxin-like"/>
    <property type="match status" value="1"/>
</dbReference>
<accession>A0A6H0KMT9</accession>
<dbReference type="RefSeq" id="WP_167962473.1">
    <property type="nucleotide sequence ID" value="NZ_CP050831.1"/>
</dbReference>
<gene>
    <name evidence="6" type="ORF">BacF7301_10215</name>
</gene>
<dbReference type="PANTHER" id="PTHR42852">
    <property type="entry name" value="THIOL:DISULFIDE INTERCHANGE PROTEIN DSBE"/>
    <property type="match status" value="1"/>
</dbReference>
<dbReference type="AlphaFoldDB" id="A0A6H0KMT9"/>
<keyword evidence="2" id="KW-0201">Cytochrome c-type biogenesis</keyword>
<evidence type="ECO:0000313" key="7">
    <source>
        <dbReference type="Proteomes" id="UP000501780"/>
    </source>
</evidence>
<evidence type="ECO:0000256" key="1">
    <source>
        <dbReference type="ARBA" id="ARBA00004196"/>
    </source>
</evidence>
<organism evidence="6 7">
    <name type="scientific">Bacteroides faecium</name>
    <dbReference type="NCBI Taxonomy" id="2715212"/>
    <lineage>
        <taxon>Bacteria</taxon>
        <taxon>Pseudomonadati</taxon>
        <taxon>Bacteroidota</taxon>
        <taxon>Bacteroidia</taxon>
        <taxon>Bacteroidales</taxon>
        <taxon>Bacteroidaceae</taxon>
        <taxon>Bacteroides</taxon>
    </lineage>
</organism>
<keyword evidence="4" id="KW-0676">Redox-active center</keyword>
<sequence length="461" mass="52044">MKRINHILLMTVLASVTFISCKPGPATLTGEIKDYKAAGVECMLITDSAFVQDSVDISEDGSFVYSRDFPEGAEIWFVSEDAQGFLRLYLKNGDKQHIVLAANADSVIGRCEVVFSGDTKATEYFRAFDNDFANPNKWTPKEAAGYQSFKLFKAALDSVAEQLSEQLKATGDKRFISKEEKKLKDKILQTSFNYMRGRHQAGQPTDGDKDFLALLESIDYNDMGNAKNRLTDMYIDWYQTSHPDSTSGPGVQYFNILKQRVSNQEVVDYLADIYMANYMENGADAYLTATFEAYQQTTSNQEKIKEFKTKCDDIGKLLPGNTAPDFAVNDVKGNSLKFSDIIGKGKVVYMDVWATWCGPCCAEIPYMEKLTEHYAGNSKIEIISISIDEKQDKWKKKLEADKPEWKQFIVPDGFKSDLCKEYKISGIPRFMLFDKDGKILNINAPRPSDANIINYLDSQLK</sequence>
<dbReference type="CDD" id="cd02966">
    <property type="entry name" value="TlpA_like_family"/>
    <property type="match status" value="1"/>
</dbReference>
<evidence type="ECO:0000256" key="2">
    <source>
        <dbReference type="ARBA" id="ARBA00022748"/>
    </source>
</evidence>
<dbReference type="InterPro" id="IPR013766">
    <property type="entry name" value="Thioredoxin_domain"/>
</dbReference>
<dbReference type="PROSITE" id="PS51257">
    <property type="entry name" value="PROKAR_LIPOPROTEIN"/>
    <property type="match status" value="1"/>
</dbReference>
<evidence type="ECO:0000313" key="6">
    <source>
        <dbReference type="EMBL" id="QIU94493.1"/>
    </source>
</evidence>
<protein>
    <submittedName>
        <fullName evidence="6">TlpA family protein disulfide reductase</fullName>
    </submittedName>
</protein>
<dbReference type="GO" id="GO:0030313">
    <property type="term" value="C:cell envelope"/>
    <property type="evidence" value="ECO:0007669"/>
    <property type="project" value="UniProtKB-SubCell"/>
</dbReference>
<dbReference type="InterPro" id="IPR013740">
    <property type="entry name" value="Redoxin"/>
</dbReference>
<proteinExistence type="predicted"/>
<reference evidence="6 7" key="1">
    <citation type="submission" date="2020-03" db="EMBL/GenBank/DDBJ databases">
        <title>Genomic analysis of Bacteroides faecium CBA7301.</title>
        <authorList>
            <person name="Kim J."/>
            <person name="Roh S.W."/>
        </authorList>
    </citation>
    <scope>NUCLEOTIDE SEQUENCE [LARGE SCALE GENOMIC DNA]</scope>
    <source>
        <strain evidence="6 7">CBA7301</strain>
    </source>
</reference>
<dbReference type="EMBL" id="CP050831">
    <property type="protein sequence ID" value="QIU94493.1"/>
    <property type="molecule type" value="Genomic_DNA"/>
</dbReference>
<keyword evidence="3" id="KW-1015">Disulfide bond</keyword>
<feature type="domain" description="Thioredoxin" evidence="5">
    <location>
        <begin position="317"/>
        <end position="461"/>
    </location>
</feature>
<dbReference type="InterPro" id="IPR050553">
    <property type="entry name" value="Thioredoxin_ResA/DsbE_sf"/>
</dbReference>
<dbReference type="Proteomes" id="UP000501780">
    <property type="component" value="Chromosome"/>
</dbReference>
<dbReference type="Pfam" id="PF08534">
    <property type="entry name" value="Redoxin"/>
    <property type="match status" value="1"/>
</dbReference>
<dbReference type="InterPro" id="IPR036249">
    <property type="entry name" value="Thioredoxin-like_sf"/>
</dbReference>
<name>A0A6H0KMT9_9BACE</name>
<dbReference type="PANTHER" id="PTHR42852:SF6">
    <property type="entry name" value="THIOL:DISULFIDE INTERCHANGE PROTEIN DSBE"/>
    <property type="match status" value="1"/>
</dbReference>
<evidence type="ECO:0000256" key="4">
    <source>
        <dbReference type="ARBA" id="ARBA00023284"/>
    </source>
</evidence>
<evidence type="ECO:0000256" key="3">
    <source>
        <dbReference type="ARBA" id="ARBA00023157"/>
    </source>
</evidence>
<dbReference type="PROSITE" id="PS51352">
    <property type="entry name" value="THIOREDOXIN_2"/>
    <property type="match status" value="1"/>
</dbReference>
<dbReference type="GO" id="GO:0017004">
    <property type="term" value="P:cytochrome complex assembly"/>
    <property type="evidence" value="ECO:0007669"/>
    <property type="project" value="UniProtKB-KW"/>
</dbReference>
<comment type="subcellular location">
    <subcellularLocation>
        <location evidence="1">Cell envelope</location>
    </subcellularLocation>
</comment>
<dbReference type="KEGG" id="bfc:BacF7301_10215"/>
<evidence type="ECO:0000259" key="5">
    <source>
        <dbReference type="PROSITE" id="PS51352"/>
    </source>
</evidence>
<keyword evidence="7" id="KW-1185">Reference proteome</keyword>